<feature type="region of interest" description="Disordered" evidence="1">
    <location>
        <begin position="44"/>
        <end position="64"/>
    </location>
</feature>
<organism evidence="2 3">
    <name type="scientific">Lichenifustis flavocetrariae</name>
    <dbReference type="NCBI Taxonomy" id="2949735"/>
    <lineage>
        <taxon>Bacteria</taxon>
        <taxon>Pseudomonadati</taxon>
        <taxon>Pseudomonadota</taxon>
        <taxon>Alphaproteobacteria</taxon>
        <taxon>Hyphomicrobiales</taxon>
        <taxon>Lichenihabitantaceae</taxon>
        <taxon>Lichenifustis</taxon>
    </lineage>
</organism>
<proteinExistence type="predicted"/>
<gene>
    <name evidence="2" type="ORF">M8523_00070</name>
</gene>
<evidence type="ECO:0000256" key="1">
    <source>
        <dbReference type="SAM" id="MobiDB-lite"/>
    </source>
</evidence>
<evidence type="ECO:0000313" key="2">
    <source>
        <dbReference type="EMBL" id="MCW6506413.1"/>
    </source>
</evidence>
<sequence>MPPSLSAEFETRRDAEMAIEHIVQEQGVDRNAVIVVAASSENSAGTRVAGSDVENGGDKVHTESRPALDGRIKVSVKAEDGLAEKVLTSFKTYKGRQVD</sequence>
<dbReference type="RefSeq" id="WP_282582784.1">
    <property type="nucleotide sequence ID" value="NZ_JAMOIM010000001.1"/>
</dbReference>
<keyword evidence="3" id="KW-1185">Reference proteome</keyword>
<evidence type="ECO:0000313" key="3">
    <source>
        <dbReference type="Proteomes" id="UP001165667"/>
    </source>
</evidence>
<dbReference type="EMBL" id="JAMOIM010000001">
    <property type="protein sequence ID" value="MCW6506413.1"/>
    <property type="molecule type" value="Genomic_DNA"/>
</dbReference>
<protein>
    <submittedName>
        <fullName evidence="2">Uncharacterized protein</fullName>
    </submittedName>
</protein>
<name>A0AA41YWV1_9HYPH</name>
<dbReference type="AlphaFoldDB" id="A0AA41YWV1"/>
<comment type="caution">
    <text evidence="2">The sequence shown here is derived from an EMBL/GenBank/DDBJ whole genome shotgun (WGS) entry which is preliminary data.</text>
</comment>
<reference evidence="2" key="1">
    <citation type="submission" date="2022-05" db="EMBL/GenBank/DDBJ databases">
        <authorList>
            <person name="Pankratov T."/>
        </authorList>
    </citation>
    <scope>NUCLEOTIDE SEQUENCE</scope>
    <source>
        <strain evidence="2">BP6-180914</strain>
    </source>
</reference>
<accession>A0AA41YWV1</accession>
<dbReference type="Proteomes" id="UP001165667">
    <property type="component" value="Unassembled WGS sequence"/>
</dbReference>